<evidence type="ECO:0000313" key="3">
    <source>
        <dbReference type="Proteomes" id="UP000613266"/>
    </source>
</evidence>
<dbReference type="RefSeq" id="WP_198110952.1">
    <property type="nucleotide sequence ID" value="NZ_JAEDAK010000005.1"/>
</dbReference>
<protein>
    <recommendedName>
        <fullName evidence="4">Lipoprotein</fullName>
    </recommendedName>
</protein>
<reference evidence="2" key="1">
    <citation type="submission" date="2020-12" db="EMBL/GenBank/DDBJ databases">
        <title>The genome sequence of Inhella sp. 1Y17.</title>
        <authorList>
            <person name="Liu Y."/>
        </authorList>
    </citation>
    <scope>NUCLEOTIDE SEQUENCE</scope>
    <source>
        <strain evidence="2">1Y17</strain>
    </source>
</reference>
<proteinExistence type="predicted"/>
<evidence type="ECO:0008006" key="4">
    <source>
        <dbReference type="Google" id="ProtNLM"/>
    </source>
</evidence>
<name>A0A931J3Q4_9BURK</name>
<gene>
    <name evidence="2" type="ORF">I7X39_09720</name>
</gene>
<dbReference type="Proteomes" id="UP000613266">
    <property type="component" value="Unassembled WGS sequence"/>
</dbReference>
<feature type="signal peptide" evidence="1">
    <location>
        <begin position="1"/>
        <end position="20"/>
    </location>
</feature>
<feature type="chain" id="PRO_5038032502" description="Lipoprotein" evidence="1">
    <location>
        <begin position="21"/>
        <end position="560"/>
    </location>
</feature>
<keyword evidence="3" id="KW-1185">Reference proteome</keyword>
<dbReference type="EMBL" id="JAEDAK010000005">
    <property type="protein sequence ID" value="MBH9577183.1"/>
    <property type="molecule type" value="Genomic_DNA"/>
</dbReference>
<dbReference type="AlphaFoldDB" id="A0A931J3Q4"/>
<keyword evidence="1" id="KW-0732">Signal</keyword>
<evidence type="ECO:0000313" key="2">
    <source>
        <dbReference type="EMBL" id="MBH9577183.1"/>
    </source>
</evidence>
<evidence type="ECO:0000256" key="1">
    <source>
        <dbReference type="SAM" id="SignalP"/>
    </source>
</evidence>
<accession>A0A931J3Q4</accession>
<dbReference type="PROSITE" id="PS51257">
    <property type="entry name" value="PROKAR_LIPOPROTEIN"/>
    <property type="match status" value="1"/>
</dbReference>
<organism evidence="2 3">
    <name type="scientific">Inhella proteolytica</name>
    <dbReference type="NCBI Taxonomy" id="2795029"/>
    <lineage>
        <taxon>Bacteria</taxon>
        <taxon>Pseudomonadati</taxon>
        <taxon>Pseudomonadota</taxon>
        <taxon>Betaproteobacteria</taxon>
        <taxon>Burkholderiales</taxon>
        <taxon>Sphaerotilaceae</taxon>
        <taxon>Inhella</taxon>
    </lineage>
</organism>
<comment type="caution">
    <text evidence="2">The sequence shown here is derived from an EMBL/GenBank/DDBJ whole genome shotgun (WGS) entry which is preliminary data.</text>
</comment>
<sequence length="560" mass="63554">MKRMLGVVLALSLAAPAVTAACFNSESLGTYPASGVEVYFDLHFNAEADEGLDAALKKAGANPTNLPLSGALLYKPDDYPHRPQFVGFVPLNHMDPTRYDAKSFKAGESRDHFAVFYERDAQGKRRVCRVEEWRLRHPDRELQPEHVDYVPIWREPSLAHVPVLKAMAAKYIPRFISTFHYDAQGRLREWRQTRIWEPQINSPEPWRERAGQRQCFFYGPQGRLERFVAGMRKLGTSCAEVDRLSASSQFLYRYDASGRYIGSVQQMGASEAEAREGNLWSEIYRLETQPGHWGEAESDNLWGLRWVTGLPQIENVSDHRLHDSKLAAIYRFPQPTPTSVMDGLPHSVKAYRRVRIGPATASGTVSEMFPPNGGITERIFSRNAGGNVFRHERFNAQGKVYQVINDGLMSNDPKEKTKIYDEDWDALDQALAHPRIKVPRAHVRLRVYEVGPDGQHQLKALSWSKALPPEGPSSGRGGPLKDLFKSAKKAWTQRGKPPEKPPSDEELRVRYTDLQGREIWRDWDAFLKATGFIEFEQAFYPHGHPVAKEAPINWSGPPIQ</sequence>